<evidence type="ECO:0000313" key="3">
    <source>
        <dbReference type="Proteomes" id="UP000282957"/>
    </source>
</evidence>
<evidence type="ECO:0000313" key="2">
    <source>
        <dbReference type="EMBL" id="RVT98883.1"/>
    </source>
</evidence>
<keyword evidence="1" id="KW-0732">Signal</keyword>
<sequence>MFRRFAIRHAALAAVAACAVALPAAAQSSNPDFRLNNNSGQTVNEVYVSSSSDQNWGRDRLGQNVLPPGQSIVISLPAGQCVNDLRIVFANGRAQERRQVNTCNLTDINVQ</sequence>
<dbReference type="EMBL" id="SACL01000001">
    <property type="protein sequence ID" value="RVT98883.1"/>
    <property type="molecule type" value="Genomic_DNA"/>
</dbReference>
<dbReference type="RefSeq" id="WP_127785360.1">
    <property type="nucleotide sequence ID" value="NZ_SACL01000001.1"/>
</dbReference>
<comment type="caution">
    <text evidence="2">The sequence shown here is derived from an EMBL/GenBank/DDBJ whole genome shotgun (WGS) entry which is preliminary data.</text>
</comment>
<keyword evidence="3" id="KW-1185">Reference proteome</keyword>
<accession>A0A437MMM5</accession>
<gene>
    <name evidence="2" type="ORF">EOD42_01850</name>
</gene>
<feature type="chain" id="PRO_5019585205" description="Tat pathway signal protein" evidence="1">
    <location>
        <begin position="27"/>
        <end position="111"/>
    </location>
</feature>
<dbReference type="AlphaFoldDB" id="A0A437MMM5"/>
<organism evidence="2 3">
    <name type="scientific">Rhodovarius crocodyli</name>
    <dbReference type="NCBI Taxonomy" id="1979269"/>
    <lineage>
        <taxon>Bacteria</taxon>
        <taxon>Pseudomonadati</taxon>
        <taxon>Pseudomonadota</taxon>
        <taxon>Alphaproteobacteria</taxon>
        <taxon>Acetobacterales</taxon>
        <taxon>Roseomonadaceae</taxon>
        <taxon>Rhodovarius</taxon>
    </lineage>
</organism>
<evidence type="ECO:0008006" key="4">
    <source>
        <dbReference type="Google" id="ProtNLM"/>
    </source>
</evidence>
<dbReference type="OrthoDB" id="464386at2"/>
<reference evidence="2 3" key="1">
    <citation type="submission" date="2019-01" db="EMBL/GenBank/DDBJ databases">
        <authorList>
            <person name="Chen W.-M."/>
        </authorList>
    </citation>
    <scope>NUCLEOTIDE SEQUENCE [LARGE SCALE GENOMIC DNA]</scope>
    <source>
        <strain evidence="2 3">CCP-6</strain>
    </source>
</reference>
<dbReference type="Proteomes" id="UP000282957">
    <property type="component" value="Unassembled WGS sequence"/>
</dbReference>
<proteinExistence type="predicted"/>
<name>A0A437MMM5_9PROT</name>
<protein>
    <recommendedName>
        <fullName evidence="4">Tat pathway signal protein</fullName>
    </recommendedName>
</protein>
<evidence type="ECO:0000256" key="1">
    <source>
        <dbReference type="SAM" id="SignalP"/>
    </source>
</evidence>
<feature type="signal peptide" evidence="1">
    <location>
        <begin position="1"/>
        <end position="26"/>
    </location>
</feature>